<reference evidence="2 3" key="1">
    <citation type="journal article" date="2018" name="Genome Biol. Evol.">
        <title>Multiple Roots of Fruiting Body Formation in Amoebozoa.</title>
        <authorList>
            <person name="Hillmann F."/>
            <person name="Forbes G."/>
            <person name="Novohradska S."/>
            <person name="Ferling I."/>
            <person name="Riege K."/>
            <person name="Groth M."/>
            <person name="Westermann M."/>
            <person name="Marz M."/>
            <person name="Spaller T."/>
            <person name="Winckler T."/>
            <person name="Schaap P."/>
            <person name="Glockner G."/>
        </authorList>
    </citation>
    <scope>NUCLEOTIDE SEQUENCE [LARGE SCALE GENOMIC DNA]</scope>
    <source>
        <strain evidence="2 3">Jena</strain>
    </source>
</reference>
<proteinExistence type="predicted"/>
<protein>
    <submittedName>
        <fullName evidence="2">Uncharacterized protein</fullName>
    </submittedName>
</protein>
<evidence type="ECO:0000313" key="2">
    <source>
        <dbReference type="EMBL" id="PRP76705.1"/>
    </source>
</evidence>
<keyword evidence="3" id="KW-1185">Reference proteome</keyword>
<dbReference type="InParanoid" id="A0A2P6MYC5"/>
<accession>A0A2P6MYC5</accession>
<dbReference type="EMBL" id="MDYQ01000306">
    <property type="protein sequence ID" value="PRP76705.1"/>
    <property type="molecule type" value="Genomic_DNA"/>
</dbReference>
<evidence type="ECO:0000256" key="1">
    <source>
        <dbReference type="SAM" id="MobiDB-lite"/>
    </source>
</evidence>
<dbReference type="AlphaFoldDB" id="A0A2P6MYC5"/>
<evidence type="ECO:0000313" key="3">
    <source>
        <dbReference type="Proteomes" id="UP000241769"/>
    </source>
</evidence>
<gene>
    <name evidence="2" type="ORF">PROFUN_14933</name>
</gene>
<feature type="region of interest" description="Disordered" evidence="1">
    <location>
        <begin position="67"/>
        <end position="91"/>
    </location>
</feature>
<organism evidence="2 3">
    <name type="scientific">Planoprotostelium fungivorum</name>
    <dbReference type="NCBI Taxonomy" id="1890364"/>
    <lineage>
        <taxon>Eukaryota</taxon>
        <taxon>Amoebozoa</taxon>
        <taxon>Evosea</taxon>
        <taxon>Variosea</taxon>
        <taxon>Cavosteliida</taxon>
        <taxon>Cavosteliaceae</taxon>
        <taxon>Planoprotostelium</taxon>
    </lineage>
</organism>
<comment type="caution">
    <text evidence="2">The sequence shown here is derived from an EMBL/GenBank/DDBJ whole genome shotgun (WGS) entry which is preliminary data.</text>
</comment>
<name>A0A2P6MYC5_9EUKA</name>
<sequence>MHFYTRPSTVGSKHEVAKSDQQITMSAFDDELDKLLNKADLTDKMEEDNVAPITRITLPLEASIDLSATGRKHRKDHGQPRAQPPAGKEEWSLKGKPCWKYIRPFLPIPVGPGGFLHGGPVWYKALEDSIIDAEYVRRTRKDFDRSVDGDADPVLYKSIVTWARVPPPKDTP</sequence>
<dbReference type="Proteomes" id="UP000241769">
    <property type="component" value="Unassembled WGS sequence"/>
</dbReference>